<proteinExistence type="predicted"/>
<keyword evidence="1" id="KW-0378">Hydrolase</keyword>
<dbReference type="Proteomes" id="UP000295252">
    <property type="component" value="Unassembled WGS sequence"/>
</dbReference>
<dbReference type="EMBL" id="HG739733">
    <property type="protein sequence ID" value="CDP19743.1"/>
    <property type="molecule type" value="Genomic_DNA"/>
</dbReference>
<dbReference type="Gramene" id="CDP19743">
    <property type="protein sequence ID" value="CDP19743"/>
    <property type="gene ID" value="GSCOC_T00011735001"/>
</dbReference>
<dbReference type="GO" id="GO:0004386">
    <property type="term" value="F:helicase activity"/>
    <property type="evidence" value="ECO:0007669"/>
    <property type="project" value="UniProtKB-KW"/>
</dbReference>
<feature type="domain" description="ATP-dependent rRNA helicase SPB4-like C-terminal extension" evidence="4">
    <location>
        <begin position="88"/>
        <end position="152"/>
    </location>
</feature>
<reference evidence="6" key="1">
    <citation type="journal article" date="2014" name="Science">
        <title>The coffee genome provides insight into the convergent evolution of caffeine biosynthesis.</title>
        <authorList>
            <person name="Denoeud F."/>
            <person name="Carretero-Paulet L."/>
            <person name="Dereeper A."/>
            <person name="Droc G."/>
            <person name="Guyot R."/>
            <person name="Pietrella M."/>
            <person name="Zheng C."/>
            <person name="Alberti A."/>
            <person name="Anthony F."/>
            <person name="Aprea G."/>
            <person name="Aury J.M."/>
            <person name="Bento P."/>
            <person name="Bernard M."/>
            <person name="Bocs S."/>
            <person name="Campa C."/>
            <person name="Cenci A."/>
            <person name="Combes M.C."/>
            <person name="Crouzillat D."/>
            <person name="Da Silva C."/>
            <person name="Daddiego L."/>
            <person name="De Bellis F."/>
            <person name="Dussert S."/>
            <person name="Garsmeur O."/>
            <person name="Gayraud T."/>
            <person name="Guignon V."/>
            <person name="Jahn K."/>
            <person name="Jamilloux V."/>
            <person name="Joet T."/>
            <person name="Labadie K."/>
            <person name="Lan T."/>
            <person name="Leclercq J."/>
            <person name="Lepelley M."/>
            <person name="Leroy T."/>
            <person name="Li L.T."/>
            <person name="Librado P."/>
            <person name="Lopez L."/>
            <person name="Munoz A."/>
            <person name="Noel B."/>
            <person name="Pallavicini A."/>
            <person name="Perrotta G."/>
            <person name="Poncet V."/>
            <person name="Pot D."/>
            <person name="Priyono X."/>
            <person name="Rigoreau M."/>
            <person name="Rouard M."/>
            <person name="Rozas J."/>
            <person name="Tranchant-Dubreuil C."/>
            <person name="VanBuren R."/>
            <person name="Zhang Q."/>
            <person name="Andrade A.C."/>
            <person name="Argout X."/>
            <person name="Bertrand B."/>
            <person name="de Kochko A."/>
            <person name="Graziosi G."/>
            <person name="Henry R.J."/>
            <person name="Jayarama X."/>
            <person name="Ming R."/>
            <person name="Nagai C."/>
            <person name="Rounsley S."/>
            <person name="Sankoff D."/>
            <person name="Giuliano G."/>
            <person name="Albert V.A."/>
            <person name="Wincker P."/>
            <person name="Lashermes P."/>
        </authorList>
    </citation>
    <scope>NUCLEOTIDE SEQUENCE [LARGE SCALE GENOMIC DNA]</scope>
    <source>
        <strain evidence="6">cv. DH200-94</strain>
    </source>
</reference>
<evidence type="ECO:0000256" key="2">
    <source>
        <dbReference type="ARBA" id="ARBA00022806"/>
    </source>
</evidence>
<organism evidence="5 6">
    <name type="scientific">Coffea canephora</name>
    <name type="common">Robusta coffee</name>
    <dbReference type="NCBI Taxonomy" id="49390"/>
    <lineage>
        <taxon>Eukaryota</taxon>
        <taxon>Viridiplantae</taxon>
        <taxon>Streptophyta</taxon>
        <taxon>Embryophyta</taxon>
        <taxon>Tracheophyta</taxon>
        <taxon>Spermatophyta</taxon>
        <taxon>Magnoliopsida</taxon>
        <taxon>eudicotyledons</taxon>
        <taxon>Gunneridae</taxon>
        <taxon>Pentapetalae</taxon>
        <taxon>asterids</taxon>
        <taxon>lamiids</taxon>
        <taxon>Gentianales</taxon>
        <taxon>Rubiaceae</taxon>
        <taxon>Ixoroideae</taxon>
        <taxon>Gardenieae complex</taxon>
        <taxon>Bertiereae - Coffeeae clade</taxon>
        <taxon>Coffeeae</taxon>
        <taxon>Coffea</taxon>
    </lineage>
</organism>
<dbReference type="InParanoid" id="A0A068VJA4"/>
<evidence type="ECO:0000256" key="3">
    <source>
        <dbReference type="SAM" id="MobiDB-lite"/>
    </source>
</evidence>
<evidence type="ECO:0000313" key="6">
    <source>
        <dbReference type="Proteomes" id="UP000295252"/>
    </source>
</evidence>
<keyword evidence="6" id="KW-1185">Reference proteome</keyword>
<dbReference type="Gene3D" id="3.40.50.300">
    <property type="entry name" value="P-loop containing nucleotide triphosphate hydrolases"/>
    <property type="match status" value="1"/>
</dbReference>
<dbReference type="SMART" id="SM01178">
    <property type="entry name" value="DUF4217"/>
    <property type="match status" value="1"/>
</dbReference>
<keyword evidence="2" id="KW-0067">ATP-binding</keyword>
<protein>
    <submittedName>
        <fullName evidence="5">DH200=94 genomic scaffold, scaffold_649</fullName>
    </submittedName>
</protein>
<evidence type="ECO:0000259" key="4">
    <source>
        <dbReference type="SMART" id="SM01178"/>
    </source>
</evidence>
<gene>
    <name evidence="5" type="ORF">GSCOC_T00011735001</name>
</gene>
<sequence length="246" mass="28773">MWSYVYTSNILFQEFCVLFVCQTPILNQLDYKGYLCLLKLHRVGRTTKLGWQGNAIVFLLPKEEAYVEFLRVRRVPLEDRKSPDEVCDIVPQIRSAAKKDRDVMEKGLRAFVSYIRAYKEHHCSNIFRLWKELEIGKLGMGYGLLQLPAMHNLEHHNLSTKGFTPLEDICLDEIKYKEKSREKQRKNNLQAKKAAEQQQKNSQAKTAQSVEDDDEMAQEYRLLKKLKRGAINESEFAKLTRTEDLL</sequence>
<name>A0A068VJA4_COFCA</name>
<feature type="region of interest" description="Disordered" evidence="3">
    <location>
        <begin position="181"/>
        <end position="214"/>
    </location>
</feature>
<dbReference type="PhylomeDB" id="A0A068VJA4"/>
<evidence type="ECO:0000313" key="5">
    <source>
        <dbReference type="EMBL" id="CDP19743.1"/>
    </source>
</evidence>
<dbReference type="Pfam" id="PF13959">
    <property type="entry name" value="CTE_SPB4"/>
    <property type="match status" value="1"/>
</dbReference>
<feature type="compositionally biased region" description="Low complexity" evidence="3">
    <location>
        <begin position="187"/>
        <end position="205"/>
    </location>
</feature>
<accession>A0A068VJA4</accession>
<keyword evidence="2" id="KW-0347">Helicase</keyword>
<keyword evidence="2" id="KW-0547">Nucleotide-binding</keyword>
<dbReference type="InterPro" id="IPR025313">
    <property type="entry name" value="SPB4-like_CTE"/>
</dbReference>
<dbReference type="InterPro" id="IPR027417">
    <property type="entry name" value="P-loop_NTPase"/>
</dbReference>
<dbReference type="STRING" id="49390.A0A068VJA4"/>
<dbReference type="AlphaFoldDB" id="A0A068VJA4"/>
<dbReference type="GO" id="GO:0016787">
    <property type="term" value="F:hydrolase activity"/>
    <property type="evidence" value="ECO:0007669"/>
    <property type="project" value="UniProtKB-KW"/>
</dbReference>
<evidence type="ECO:0000256" key="1">
    <source>
        <dbReference type="ARBA" id="ARBA00022801"/>
    </source>
</evidence>